<dbReference type="Gene3D" id="2.40.50.100">
    <property type="match status" value="1"/>
</dbReference>
<proteinExistence type="predicted"/>
<feature type="domain" description="Multidrug resistance protein MdtA-like barrel-sandwich hybrid" evidence="1">
    <location>
        <begin position="59"/>
        <end position="178"/>
    </location>
</feature>
<dbReference type="AlphaFoldDB" id="A0A2P7N0K2"/>
<sequence length="292" mass="31570">MLVLAVALVRQQRPSPVTAPVVAVTPSNQEAVAALGRLEPAGDVRLLAAPISGIGGSPRISELLVEEGDRVSSGQLLARFDTAPTLVAQQQLIEARLRNLDTRLAVQTRDVRRYRQLSRSGAIPSGELDNRETDLLKLQGDRNEAWAEREKLKAELLLTELRAPMAGTVLKLHARVGERPTETGVLELGASNRMQALVEVYESDIDRVRLGQSVSLISENGGYQGTLTGEVIRISPQVRQRSVLSTDPTGDADARVVEVRVALDPADSQRVRDLTGLKVIARLAAIRAPGQP</sequence>
<dbReference type="Proteomes" id="UP000243002">
    <property type="component" value="Unassembled WGS sequence"/>
</dbReference>
<dbReference type="EMBL" id="PXXO01000002">
    <property type="protein sequence ID" value="PSJ07003.1"/>
    <property type="molecule type" value="Genomic_DNA"/>
</dbReference>
<dbReference type="GO" id="GO:0015562">
    <property type="term" value="F:efflux transmembrane transporter activity"/>
    <property type="evidence" value="ECO:0007669"/>
    <property type="project" value="TreeGrafter"/>
</dbReference>
<evidence type="ECO:0000313" key="3">
    <source>
        <dbReference type="Proteomes" id="UP000243002"/>
    </source>
</evidence>
<reference evidence="2 3" key="1">
    <citation type="journal article" date="2018" name="Environ. Microbiol.">
        <title>Ecological and genomic features of two widespread freshwater picocyanobacteria.</title>
        <authorList>
            <person name="Cabello-Yeves P.J."/>
            <person name="Picazo A."/>
            <person name="Camacho A."/>
            <person name="Callieri C."/>
            <person name="Rosselli R."/>
            <person name="Roda-Garcia J.J."/>
            <person name="Coutinho F.H."/>
            <person name="Rodriguez-Valera F."/>
        </authorList>
    </citation>
    <scope>NUCLEOTIDE SEQUENCE [LARGE SCALE GENOMIC DNA]</scope>
    <source>
        <strain evidence="2 3">Tous</strain>
    </source>
</reference>
<comment type="caution">
    <text evidence="2">The sequence shown here is derived from an EMBL/GenBank/DDBJ whole genome shotgun (WGS) entry which is preliminary data.</text>
</comment>
<dbReference type="InterPro" id="IPR014315">
    <property type="entry name" value="ABC_heterocyst_DevB"/>
</dbReference>
<gene>
    <name evidence="2" type="ORF">C7K55_02475</name>
</gene>
<evidence type="ECO:0000259" key="1">
    <source>
        <dbReference type="Pfam" id="PF25917"/>
    </source>
</evidence>
<organism evidence="2 3">
    <name type="scientific">Cyanobium usitatum str. Tous</name>
    <dbReference type="NCBI Taxonomy" id="2116684"/>
    <lineage>
        <taxon>Bacteria</taxon>
        <taxon>Bacillati</taxon>
        <taxon>Cyanobacteriota</taxon>
        <taxon>Cyanophyceae</taxon>
        <taxon>Synechococcales</taxon>
        <taxon>Prochlorococcaceae</taxon>
        <taxon>Cyanobium</taxon>
    </lineage>
</organism>
<dbReference type="NCBIfam" id="TIGR02971">
    <property type="entry name" value="heterocyst_DevB"/>
    <property type="match status" value="1"/>
</dbReference>
<protein>
    <submittedName>
        <fullName evidence="2">Lipid ABC transporter permease</fullName>
    </submittedName>
</protein>
<evidence type="ECO:0000313" key="2">
    <source>
        <dbReference type="EMBL" id="PSJ07003.1"/>
    </source>
</evidence>
<dbReference type="Gene3D" id="2.40.30.170">
    <property type="match status" value="1"/>
</dbReference>
<accession>A0A2P7N0K2</accession>
<dbReference type="PANTHER" id="PTHR30469">
    <property type="entry name" value="MULTIDRUG RESISTANCE PROTEIN MDTA"/>
    <property type="match status" value="1"/>
</dbReference>
<dbReference type="OrthoDB" id="264111at2"/>
<dbReference type="GO" id="GO:1990281">
    <property type="term" value="C:efflux pump complex"/>
    <property type="evidence" value="ECO:0007669"/>
    <property type="project" value="TreeGrafter"/>
</dbReference>
<dbReference type="PANTHER" id="PTHR30469:SF15">
    <property type="entry name" value="HLYD FAMILY OF SECRETION PROTEINS"/>
    <property type="match status" value="1"/>
</dbReference>
<keyword evidence="3" id="KW-1185">Reference proteome</keyword>
<dbReference type="InterPro" id="IPR058625">
    <property type="entry name" value="MdtA-like_BSH"/>
</dbReference>
<name>A0A2P7N0K2_9CYAN</name>
<dbReference type="SUPFAM" id="SSF111369">
    <property type="entry name" value="HlyD-like secretion proteins"/>
    <property type="match status" value="1"/>
</dbReference>
<dbReference type="Pfam" id="PF25917">
    <property type="entry name" value="BSH_RND"/>
    <property type="match status" value="1"/>
</dbReference>